<gene>
    <name evidence="1" type="ORF">PTTG_31015</name>
</gene>
<organism evidence="1">
    <name type="scientific">Puccinia triticina (isolate 1-1 / race 1 (BBBD))</name>
    <name type="common">Brown leaf rust fungus</name>
    <dbReference type="NCBI Taxonomy" id="630390"/>
    <lineage>
        <taxon>Eukaryota</taxon>
        <taxon>Fungi</taxon>
        <taxon>Dikarya</taxon>
        <taxon>Basidiomycota</taxon>
        <taxon>Pucciniomycotina</taxon>
        <taxon>Pucciniomycetes</taxon>
        <taxon>Pucciniales</taxon>
        <taxon>Pucciniaceae</taxon>
        <taxon>Puccinia</taxon>
    </lineage>
</organism>
<dbReference type="EMBL" id="ADAS02010982">
    <property type="protein sequence ID" value="OAV84839.1"/>
    <property type="molecule type" value="Genomic_DNA"/>
</dbReference>
<dbReference type="VEuPathDB" id="FungiDB:PTTG_31015"/>
<evidence type="ECO:0000313" key="2">
    <source>
        <dbReference type="EnsemblFungi" id="PTTG_31015-t43_1-p1"/>
    </source>
</evidence>
<dbReference type="AlphaFoldDB" id="A0A180FXG5"/>
<reference evidence="1" key="2">
    <citation type="submission" date="2016-05" db="EMBL/GenBank/DDBJ databases">
        <title>Comparative analysis highlights variable genome content of wheat rusts and divergence of the mating loci.</title>
        <authorList>
            <person name="Cuomo C.A."/>
            <person name="Bakkeren G."/>
            <person name="Szabo L."/>
            <person name="Khalil H."/>
            <person name="Joly D."/>
            <person name="Goldberg J."/>
            <person name="Young S."/>
            <person name="Zeng Q."/>
            <person name="Fellers J."/>
        </authorList>
    </citation>
    <scope>NUCLEOTIDE SEQUENCE [LARGE SCALE GENOMIC DNA]</scope>
    <source>
        <strain evidence="1">1-1 BBBD Race 1</strain>
    </source>
</reference>
<evidence type="ECO:0008006" key="4">
    <source>
        <dbReference type="Google" id="ProtNLM"/>
    </source>
</evidence>
<dbReference type="EnsemblFungi" id="PTTG_31015-t43_1">
    <property type="protein sequence ID" value="PTTG_31015-t43_1-p1"/>
    <property type="gene ID" value="PTTG_31015"/>
</dbReference>
<reference evidence="2 3" key="3">
    <citation type="journal article" date="2017" name="G3 (Bethesda)">
        <title>Comparative analysis highlights variable genome content of wheat rusts and divergence of the mating loci.</title>
        <authorList>
            <person name="Cuomo C.A."/>
            <person name="Bakkeren G."/>
            <person name="Khalil H.B."/>
            <person name="Panwar V."/>
            <person name="Joly D."/>
            <person name="Linning R."/>
            <person name="Sakthikumar S."/>
            <person name="Song X."/>
            <person name="Adiconis X."/>
            <person name="Fan L."/>
            <person name="Goldberg J.M."/>
            <person name="Levin J.Z."/>
            <person name="Young S."/>
            <person name="Zeng Q."/>
            <person name="Anikster Y."/>
            <person name="Bruce M."/>
            <person name="Wang M."/>
            <person name="Yin C."/>
            <person name="McCallum B."/>
            <person name="Szabo L.J."/>
            <person name="Hulbert S."/>
            <person name="Chen X."/>
            <person name="Fellers J.P."/>
        </authorList>
    </citation>
    <scope>NUCLEOTIDE SEQUENCE</scope>
    <source>
        <strain evidence="2">isolate 1-1 / race 1 (BBBD)</strain>
        <strain evidence="3">Isolate 1-1 / race 1 (BBBD)</strain>
    </source>
</reference>
<keyword evidence="3" id="KW-1185">Reference proteome</keyword>
<evidence type="ECO:0000313" key="1">
    <source>
        <dbReference type="EMBL" id="OAV84839.1"/>
    </source>
</evidence>
<protein>
    <recommendedName>
        <fullName evidence="4">FAR1 domain-containing protein</fullName>
    </recommendedName>
</protein>
<proteinExistence type="predicted"/>
<dbReference type="STRING" id="630390.A0A180FXG5"/>
<dbReference type="Proteomes" id="UP000005240">
    <property type="component" value="Unassembled WGS sequence"/>
</dbReference>
<feature type="non-terminal residue" evidence="1">
    <location>
        <position position="167"/>
    </location>
</feature>
<reference evidence="2" key="4">
    <citation type="submission" date="2025-05" db="UniProtKB">
        <authorList>
            <consortium name="EnsemblFungi"/>
        </authorList>
    </citation>
    <scope>IDENTIFICATION</scope>
    <source>
        <strain evidence="2">isolate 1-1 / race 1 (BBBD)</strain>
    </source>
</reference>
<name>A0A180FXG5_PUCT1</name>
<sequence>MVRWLGSAPPTFDTNPHCFTIPGRSLGDAFAFAVAMQATVRWTLENFSPPKIPGAKKSNAGQPPTYQWKLFYICPQKGHHEAPPNSRKSESGRKCGCEAKFNISLHLATASLRVEWFWKHSHELNTVEDMKKTRIPKAVHDWVCACIDSGLGWDSIQELVLSRDLDD</sequence>
<dbReference type="OrthoDB" id="2337740at2759"/>
<accession>A0A180FXG5</accession>
<reference evidence="1" key="1">
    <citation type="submission" date="2009-11" db="EMBL/GenBank/DDBJ databases">
        <authorList>
            <consortium name="The Broad Institute Genome Sequencing Platform"/>
            <person name="Ward D."/>
            <person name="Feldgarden M."/>
            <person name="Earl A."/>
            <person name="Young S.K."/>
            <person name="Zeng Q."/>
            <person name="Koehrsen M."/>
            <person name="Alvarado L."/>
            <person name="Berlin A."/>
            <person name="Bochicchio J."/>
            <person name="Borenstein D."/>
            <person name="Chapman S.B."/>
            <person name="Chen Z."/>
            <person name="Engels R."/>
            <person name="Freedman E."/>
            <person name="Gellesch M."/>
            <person name="Goldberg J."/>
            <person name="Griggs A."/>
            <person name="Gujja S."/>
            <person name="Heilman E."/>
            <person name="Heiman D."/>
            <person name="Hepburn T."/>
            <person name="Howarth C."/>
            <person name="Jen D."/>
            <person name="Larson L."/>
            <person name="Lewis B."/>
            <person name="Mehta T."/>
            <person name="Park D."/>
            <person name="Pearson M."/>
            <person name="Roberts A."/>
            <person name="Saif S."/>
            <person name="Shea T."/>
            <person name="Shenoy N."/>
            <person name="Sisk P."/>
            <person name="Stolte C."/>
            <person name="Sykes S."/>
            <person name="Thomson T."/>
            <person name="Walk T."/>
            <person name="White J."/>
            <person name="Yandava C."/>
            <person name="Izard J."/>
            <person name="Baranova O.V."/>
            <person name="Blanton J.M."/>
            <person name="Tanner A.C."/>
            <person name="Dewhirst F.E."/>
            <person name="Haas B."/>
            <person name="Nusbaum C."/>
            <person name="Birren B."/>
        </authorList>
    </citation>
    <scope>NUCLEOTIDE SEQUENCE [LARGE SCALE GENOMIC DNA]</scope>
    <source>
        <strain evidence="1">1-1 BBBD Race 1</strain>
    </source>
</reference>
<evidence type="ECO:0000313" key="3">
    <source>
        <dbReference type="Proteomes" id="UP000005240"/>
    </source>
</evidence>